<accession>A0A8H5ZWJ2</accession>
<feature type="region of interest" description="Disordered" evidence="1">
    <location>
        <begin position="114"/>
        <end position="139"/>
    </location>
</feature>
<organism evidence="2 3">
    <name type="scientific">Petromyces alliaceus</name>
    <name type="common">Aspergillus alliaceus</name>
    <dbReference type="NCBI Taxonomy" id="209559"/>
    <lineage>
        <taxon>Eukaryota</taxon>
        <taxon>Fungi</taxon>
        <taxon>Dikarya</taxon>
        <taxon>Ascomycota</taxon>
        <taxon>Pezizomycotina</taxon>
        <taxon>Eurotiomycetes</taxon>
        <taxon>Eurotiomycetidae</taxon>
        <taxon>Eurotiales</taxon>
        <taxon>Aspergillaceae</taxon>
        <taxon>Aspergillus</taxon>
        <taxon>Aspergillus subgen. Circumdati</taxon>
    </lineage>
</organism>
<dbReference type="AlphaFoldDB" id="A0A8H5ZWJ2"/>
<reference evidence="2 3" key="1">
    <citation type="submission" date="2019-04" db="EMBL/GenBank/DDBJ databases">
        <title>Aspergillus burnettii sp. nov., novel species from soil in southeast Queensland.</title>
        <authorList>
            <person name="Gilchrist C.L.M."/>
            <person name="Pitt J.I."/>
            <person name="Lange L."/>
            <person name="Lacey H.J."/>
            <person name="Vuong D."/>
            <person name="Midgley D.J."/>
            <person name="Greenfield P."/>
            <person name="Bradbury M."/>
            <person name="Lacey E."/>
            <person name="Busk P.K."/>
            <person name="Pilgaard B."/>
            <person name="Chooi Y.H."/>
            <person name="Piggott A.M."/>
        </authorList>
    </citation>
    <scope>NUCLEOTIDE SEQUENCE [LARGE SCALE GENOMIC DNA]</scope>
    <source>
        <strain evidence="2 3">FRR 5400</strain>
    </source>
</reference>
<proteinExistence type="predicted"/>
<evidence type="ECO:0000313" key="2">
    <source>
        <dbReference type="EMBL" id="KAF5855223.1"/>
    </source>
</evidence>
<protein>
    <submittedName>
        <fullName evidence="2">Uncharacterized protein</fullName>
    </submittedName>
</protein>
<evidence type="ECO:0000313" key="3">
    <source>
        <dbReference type="Proteomes" id="UP000541154"/>
    </source>
</evidence>
<feature type="region of interest" description="Disordered" evidence="1">
    <location>
        <begin position="152"/>
        <end position="177"/>
    </location>
</feature>
<keyword evidence="3" id="KW-1185">Reference proteome</keyword>
<dbReference type="EMBL" id="SPNV01000475">
    <property type="protein sequence ID" value="KAF5855223.1"/>
    <property type="molecule type" value="Genomic_DNA"/>
</dbReference>
<name>A0A8H5ZWJ2_PETAA</name>
<gene>
    <name evidence="2" type="ORF">ETB97_009652</name>
</gene>
<dbReference type="Proteomes" id="UP000541154">
    <property type="component" value="Unassembled WGS sequence"/>
</dbReference>
<feature type="compositionally biased region" description="Low complexity" evidence="1">
    <location>
        <begin position="63"/>
        <end position="73"/>
    </location>
</feature>
<evidence type="ECO:0000256" key="1">
    <source>
        <dbReference type="SAM" id="MobiDB-lite"/>
    </source>
</evidence>
<sequence length="384" mass="42401">MARLYLPGLLQRANPSGARITTRPAFTPFPHFAVVFRRNPPVRSRSFVPAKPPRLTDVPSFPPTSNSSTSGSRSFIEMRQGSHLPVRAPSIPSCAATPATPPAGNLSQLLAERRAARQVRPRPWAQPTSTSRKPSSGHLLAAAPRQRAAIAQPLPSPTPRPPRQASTPVDVVHTKPRGHCMEPSVTVGVVHTKPCGRCMEPPVKKCVRFGEVSVKSVSRWIERPKDVYIVPSFMGTLQGWSVTHLATPDEDGEMEKYVSYWGSDSYIMLTSAHAQGPCGRYRCSWNALARVQARWPHFNPSTMPRSLAEVFVVHRMHRKEDRPGPRVTTHVVLPCQERATPNCLGTPTDLPQARDVWGVSGERFDKGGLLNCQQAYDMTCLSYC</sequence>
<feature type="region of interest" description="Disordered" evidence="1">
    <location>
        <begin position="43"/>
        <end position="73"/>
    </location>
</feature>
<comment type="caution">
    <text evidence="2">The sequence shown here is derived from an EMBL/GenBank/DDBJ whole genome shotgun (WGS) entry which is preliminary data.</text>
</comment>